<evidence type="ECO:0000256" key="3">
    <source>
        <dbReference type="ARBA" id="ARBA00022526"/>
    </source>
</evidence>
<dbReference type="EMBL" id="OIVN01005724">
    <property type="protein sequence ID" value="SPD23768.1"/>
    <property type="molecule type" value="Genomic_DNA"/>
</dbReference>
<dbReference type="Pfam" id="PF02781">
    <property type="entry name" value="G6PD_C"/>
    <property type="match status" value="1"/>
</dbReference>
<keyword evidence="6 8" id="KW-0119">Carbohydrate metabolism</keyword>
<feature type="domain" description="Glucose-6-phosphate dehydrogenase C-terminal" evidence="11">
    <location>
        <begin position="401"/>
        <end position="695"/>
    </location>
</feature>
<evidence type="ECO:0000256" key="6">
    <source>
        <dbReference type="ARBA" id="ARBA00023277"/>
    </source>
</evidence>
<gene>
    <name evidence="12" type="ORF">FSB_LOCUS51650</name>
</gene>
<dbReference type="EC" id="1.1.1.49" evidence="8"/>
<evidence type="ECO:0000256" key="9">
    <source>
        <dbReference type="SAM" id="MobiDB-lite"/>
    </source>
</evidence>
<dbReference type="AlphaFoldDB" id="A0A2N9IH26"/>
<dbReference type="InterPro" id="IPR001282">
    <property type="entry name" value="G6P_DH"/>
</dbReference>
<dbReference type="UniPathway" id="UPA00115">
    <property type="reaction ID" value="UER00408"/>
</dbReference>
<dbReference type="GO" id="GO:0006006">
    <property type="term" value="P:glucose metabolic process"/>
    <property type="evidence" value="ECO:0007669"/>
    <property type="project" value="UniProtKB-KW"/>
</dbReference>
<dbReference type="PROSITE" id="PS00069">
    <property type="entry name" value="G6P_DEHYDROGENASE"/>
    <property type="match status" value="1"/>
</dbReference>
<dbReference type="GO" id="GO:0009570">
    <property type="term" value="C:chloroplast stroma"/>
    <property type="evidence" value="ECO:0007669"/>
    <property type="project" value="TreeGrafter"/>
</dbReference>
<dbReference type="InterPro" id="IPR022675">
    <property type="entry name" value="G6P_DH_C"/>
</dbReference>
<dbReference type="GO" id="GO:0050661">
    <property type="term" value="F:NADP binding"/>
    <property type="evidence" value="ECO:0007669"/>
    <property type="project" value="InterPro"/>
</dbReference>
<dbReference type="SUPFAM" id="SSF51735">
    <property type="entry name" value="NAD(P)-binding Rossmann-fold domains"/>
    <property type="match status" value="1"/>
</dbReference>
<dbReference type="FunFam" id="3.30.360.10:FF:000018">
    <property type="entry name" value="Glucose-6-phosphate 1-dehydrogenase"/>
    <property type="match status" value="1"/>
</dbReference>
<keyword evidence="4 8" id="KW-0521">NADP</keyword>
<protein>
    <recommendedName>
        <fullName evidence="8">Glucose-6-phosphate 1-dehydrogenase</fullName>
        <ecNumber evidence="8">1.1.1.49</ecNumber>
    </recommendedName>
</protein>
<organism evidence="12">
    <name type="scientific">Fagus sylvatica</name>
    <name type="common">Beechnut</name>
    <dbReference type="NCBI Taxonomy" id="28930"/>
    <lineage>
        <taxon>Eukaryota</taxon>
        <taxon>Viridiplantae</taxon>
        <taxon>Streptophyta</taxon>
        <taxon>Embryophyta</taxon>
        <taxon>Tracheophyta</taxon>
        <taxon>Spermatophyta</taxon>
        <taxon>Magnoliopsida</taxon>
        <taxon>eudicotyledons</taxon>
        <taxon>Gunneridae</taxon>
        <taxon>Pentapetalae</taxon>
        <taxon>rosids</taxon>
        <taxon>fabids</taxon>
        <taxon>Fagales</taxon>
        <taxon>Fagaceae</taxon>
        <taxon>Fagus</taxon>
    </lineage>
</organism>
<evidence type="ECO:0000256" key="5">
    <source>
        <dbReference type="ARBA" id="ARBA00023002"/>
    </source>
</evidence>
<dbReference type="PRINTS" id="PR00079">
    <property type="entry name" value="G6PDHDRGNASE"/>
</dbReference>
<evidence type="ECO:0000256" key="4">
    <source>
        <dbReference type="ARBA" id="ARBA00022857"/>
    </source>
</evidence>
<proteinExistence type="inferred from homology"/>
<dbReference type="PANTHER" id="PTHR23429:SF13">
    <property type="entry name" value="GLUCOSE-6-PHOSPHATE 1-DEHYDROGENASE 1, CHLOROPLASTIC"/>
    <property type="match status" value="1"/>
</dbReference>
<dbReference type="InterPro" id="IPR022674">
    <property type="entry name" value="G6P_DH_NAD-bd"/>
</dbReference>
<comment type="similarity">
    <text evidence="2 8">Belongs to the glucose-6-phosphate dehydrogenase family.</text>
</comment>
<name>A0A2N9IH26_FAGSY</name>
<accession>A0A2N9IH26</accession>
<comment type="pathway">
    <text evidence="1 8">Carbohydrate degradation; pentose phosphate pathway; D-ribulose 5-phosphate from D-glucose 6-phosphate (oxidative stage): step 1/3.</text>
</comment>
<evidence type="ECO:0000259" key="11">
    <source>
        <dbReference type="Pfam" id="PF02781"/>
    </source>
</evidence>
<evidence type="ECO:0000256" key="8">
    <source>
        <dbReference type="RuleBase" id="RU362120"/>
    </source>
</evidence>
<evidence type="ECO:0000256" key="7">
    <source>
        <dbReference type="ARBA" id="ARBA00048749"/>
    </source>
</evidence>
<dbReference type="Gene3D" id="3.40.50.720">
    <property type="entry name" value="NAD(P)-binding Rossmann-like Domain"/>
    <property type="match status" value="1"/>
</dbReference>
<feature type="region of interest" description="Disordered" evidence="9">
    <location>
        <begin position="1"/>
        <end position="40"/>
    </location>
</feature>
<feature type="domain" description="Glucose-6-phosphate dehydrogenase NAD-binding" evidence="10">
    <location>
        <begin position="220"/>
        <end position="398"/>
    </location>
</feature>
<dbReference type="Gene3D" id="3.30.360.10">
    <property type="entry name" value="Dihydrodipicolinate Reductase, domain 2"/>
    <property type="match status" value="1"/>
</dbReference>
<dbReference type="Pfam" id="PF00479">
    <property type="entry name" value="G6PD_N"/>
    <property type="match status" value="1"/>
</dbReference>
<dbReference type="GO" id="GO:0009051">
    <property type="term" value="P:pentose-phosphate shunt, oxidative branch"/>
    <property type="evidence" value="ECO:0007669"/>
    <property type="project" value="UniProtKB-ARBA"/>
</dbReference>
<feature type="region of interest" description="Disordered" evidence="9">
    <location>
        <begin position="182"/>
        <end position="208"/>
    </location>
</feature>
<dbReference type="NCBIfam" id="TIGR00871">
    <property type="entry name" value="zwf"/>
    <property type="match status" value="1"/>
</dbReference>
<reference evidence="12" key="1">
    <citation type="submission" date="2018-02" db="EMBL/GenBank/DDBJ databases">
        <authorList>
            <person name="Cohen D.B."/>
            <person name="Kent A.D."/>
        </authorList>
    </citation>
    <scope>NUCLEOTIDE SEQUENCE</scope>
</reference>
<evidence type="ECO:0000313" key="12">
    <source>
        <dbReference type="EMBL" id="SPD23768.1"/>
    </source>
</evidence>
<dbReference type="HAMAP" id="MF_00966">
    <property type="entry name" value="G6PD"/>
    <property type="match status" value="1"/>
</dbReference>
<sequence length="703" mass="79389">MNTLHLRLANGKIQKPESKCSRTTHPQLRHRQQDRADDTSLPSEYCLHDLPSSYNLVLKEVLDRGRFFKSILCKHDEGLVLVKVRVGAGRANRGGAGRVNANTHYRPAPVIGAKVLPRSRPATSTGRVISVRGGAVRGGSGRVGAKLPSLIGVTWVFGPVIRLRIRARKHFQLKSSNGHPLNAVSLQDGTAGSPLPKKHVEPQGKEGSLPFSESTLSITIVGASGDLAKKKIFPALFALYYEDCLPENFMVFGYARTKMTDDELRNMISRTLTCRIDKRENCEDKMDRFLERCFYHSGQYNSEEHFAELNIKLKEKEAGKLSNRLFYLSVPPNIFVDAVRCASLRASSANGWTRVIVEKPFGHDSESSGELTRCLKQYLTEDQIFRIDHYLGKELVENLSVLRFSNLVFEPLWSRNYIRNVQLIFSEDFGTEGRGGYFDNYGIIRDIMQNHLLQILALFAMETPVSLDAEDIRNEKVKVLRSMKPLQLEDVVVGQYKGHSKGGKSYPAYTDDPTVPKHSLTATFAAAALFINNARWDGVPFLMKAGKALHTKRAEIRVQFRHVPGNLYKRNFGTDLDEATNELVLRVQPDEAIYLKINNKVPGLGMRLDRSDLNLLYRARYHREIPDAYERLLLDAIEGERRLFIRSDELVAAWKLFTPLLNELEEKKIVPELYPYGSRGPVGAHYLAAKHKVRWGDLSGEDS</sequence>
<evidence type="ECO:0000256" key="2">
    <source>
        <dbReference type="ARBA" id="ARBA00009975"/>
    </source>
</evidence>
<dbReference type="GO" id="GO:0004345">
    <property type="term" value="F:glucose-6-phosphate dehydrogenase activity"/>
    <property type="evidence" value="ECO:0007669"/>
    <property type="project" value="UniProtKB-EC"/>
</dbReference>
<keyword evidence="5 8" id="KW-0560">Oxidoreductase</keyword>
<evidence type="ECO:0000259" key="10">
    <source>
        <dbReference type="Pfam" id="PF00479"/>
    </source>
</evidence>
<dbReference type="InterPro" id="IPR036291">
    <property type="entry name" value="NAD(P)-bd_dom_sf"/>
</dbReference>
<keyword evidence="3 8" id="KW-0313">Glucose metabolism</keyword>
<dbReference type="FunFam" id="3.40.50.720:FF:000222">
    <property type="entry name" value="Glucose-6-phosphate 1-dehydrogenase"/>
    <property type="match status" value="1"/>
</dbReference>
<comment type="function">
    <text evidence="8">Catalyzes the rate-limiting step of the oxidative pentose-phosphate pathway, which represents a route for the dissimilation of carbohydrates besides glycolysis.</text>
</comment>
<dbReference type="SUPFAM" id="SSF55347">
    <property type="entry name" value="Glyceraldehyde-3-phosphate dehydrogenase-like, C-terminal domain"/>
    <property type="match status" value="1"/>
</dbReference>
<dbReference type="PANTHER" id="PTHR23429">
    <property type="entry name" value="GLUCOSE-6-PHOSPHATE 1-DEHYDROGENASE G6PD"/>
    <property type="match status" value="1"/>
</dbReference>
<evidence type="ECO:0000256" key="1">
    <source>
        <dbReference type="ARBA" id="ARBA00004937"/>
    </source>
</evidence>
<dbReference type="InterPro" id="IPR019796">
    <property type="entry name" value="G6P_DH_AS"/>
</dbReference>
<comment type="catalytic activity">
    <reaction evidence="7 8">
        <text>D-glucose 6-phosphate + NADP(+) = 6-phospho-D-glucono-1,5-lactone + NADPH + H(+)</text>
        <dbReference type="Rhea" id="RHEA:15841"/>
        <dbReference type="ChEBI" id="CHEBI:15378"/>
        <dbReference type="ChEBI" id="CHEBI:57783"/>
        <dbReference type="ChEBI" id="CHEBI:57955"/>
        <dbReference type="ChEBI" id="CHEBI:58349"/>
        <dbReference type="ChEBI" id="CHEBI:61548"/>
        <dbReference type="EC" id="1.1.1.49"/>
    </reaction>
</comment>